<feature type="compositionally biased region" description="Low complexity" evidence="8">
    <location>
        <begin position="48"/>
        <end position="62"/>
    </location>
</feature>
<evidence type="ECO:0000256" key="7">
    <source>
        <dbReference type="PROSITE-ProRule" id="PRU00175"/>
    </source>
</evidence>
<reference evidence="11 12" key="1">
    <citation type="journal article" date="2011" name="PLoS Pathog.">
        <title>Endophytic Life Strategies Decoded by Genome and Transcriptome Analyses of the Mutualistic Root Symbiont Piriformospora indica.</title>
        <authorList>
            <person name="Zuccaro A."/>
            <person name="Lahrmann U."/>
            <person name="Guldener U."/>
            <person name="Langen G."/>
            <person name="Pfiffi S."/>
            <person name="Biedenkopf D."/>
            <person name="Wong P."/>
            <person name="Samans B."/>
            <person name="Grimm C."/>
            <person name="Basiewicz M."/>
            <person name="Murat C."/>
            <person name="Martin F."/>
            <person name="Kogel K.H."/>
        </authorList>
    </citation>
    <scope>NUCLEOTIDE SEQUENCE [LARGE SCALE GENOMIC DNA]</scope>
    <source>
        <strain evidence="11 12">DSM 11827</strain>
    </source>
</reference>
<evidence type="ECO:0000259" key="9">
    <source>
        <dbReference type="PROSITE" id="PS50089"/>
    </source>
</evidence>
<dbReference type="GO" id="GO:0005524">
    <property type="term" value="F:ATP binding"/>
    <property type="evidence" value="ECO:0007669"/>
    <property type="project" value="InterPro"/>
</dbReference>
<organism evidence="11 12">
    <name type="scientific">Serendipita indica (strain DSM 11827)</name>
    <name type="common">Root endophyte fungus</name>
    <name type="synonym">Piriformospora indica</name>
    <dbReference type="NCBI Taxonomy" id="1109443"/>
    <lineage>
        <taxon>Eukaryota</taxon>
        <taxon>Fungi</taxon>
        <taxon>Dikarya</taxon>
        <taxon>Basidiomycota</taxon>
        <taxon>Agaricomycotina</taxon>
        <taxon>Agaricomycetes</taxon>
        <taxon>Sebacinales</taxon>
        <taxon>Serendipitaceae</taxon>
        <taxon>Serendipita</taxon>
    </lineage>
</organism>
<dbReference type="SMART" id="SM00184">
    <property type="entry name" value="RING"/>
    <property type="match status" value="1"/>
</dbReference>
<protein>
    <recommendedName>
        <fullName evidence="13">RING-type domain-containing protein</fullName>
    </recommendedName>
</protein>
<keyword evidence="3 7" id="KW-0863">Zinc-finger</keyword>
<dbReference type="PROSITE" id="PS50089">
    <property type="entry name" value="ZF_RING_2"/>
    <property type="match status" value="1"/>
</dbReference>
<dbReference type="OrthoDB" id="5330228at2759"/>
<feature type="compositionally biased region" description="Basic and acidic residues" evidence="8">
    <location>
        <begin position="848"/>
        <end position="859"/>
    </location>
</feature>
<comment type="caution">
    <text evidence="11">The sequence shown here is derived from an EMBL/GenBank/DDBJ whole genome shotgun (WGS) entry which is preliminary data.</text>
</comment>
<evidence type="ECO:0008006" key="13">
    <source>
        <dbReference type="Google" id="ProtNLM"/>
    </source>
</evidence>
<dbReference type="PANTHER" id="PTHR45865">
    <property type="entry name" value="E3 UBIQUITIN-PROTEIN LIGASE SHPRH FAMILY MEMBER"/>
    <property type="match status" value="1"/>
</dbReference>
<dbReference type="STRING" id="1109443.G4T776"/>
<dbReference type="HOGENOM" id="CLU_001592_2_1_1"/>
<dbReference type="eggNOG" id="KOG0298">
    <property type="taxonomic scope" value="Eukaryota"/>
</dbReference>
<gene>
    <name evidence="11" type="ORF">PIIN_01007</name>
</gene>
<evidence type="ECO:0000256" key="3">
    <source>
        <dbReference type="ARBA" id="ARBA00022771"/>
    </source>
</evidence>
<dbReference type="SMART" id="SM00487">
    <property type="entry name" value="DEXDc"/>
    <property type="match status" value="1"/>
</dbReference>
<dbReference type="FunCoup" id="G4T776">
    <property type="interactions" value="400"/>
</dbReference>
<dbReference type="Gene3D" id="3.40.50.10810">
    <property type="entry name" value="Tandem AAA-ATPase domain"/>
    <property type="match status" value="1"/>
</dbReference>
<evidence type="ECO:0000313" key="12">
    <source>
        <dbReference type="Proteomes" id="UP000007148"/>
    </source>
</evidence>
<dbReference type="GO" id="GO:0006974">
    <property type="term" value="P:DNA damage response"/>
    <property type="evidence" value="ECO:0007669"/>
    <property type="project" value="TreeGrafter"/>
</dbReference>
<feature type="domain" description="Helicase ATP-binding" evidence="10">
    <location>
        <begin position="392"/>
        <end position="625"/>
    </location>
</feature>
<dbReference type="InterPro" id="IPR014001">
    <property type="entry name" value="Helicase_ATP-bd"/>
</dbReference>
<dbReference type="CDD" id="cd18793">
    <property type="entry name" value="SF2_C_SNF"/>
    <property type="match status" value="1"/>
</dbReference>
<proteinExistence type="predicted"/>
<feature type="region of interest" description="Disordered" evidence="8">
    <location>
        <begin position="42"/>
        <end position="109"/>
    </location>
</feature>
<accession>G4T776</accession>
<dbReference type="GO" id="GO:0016787">
    <property type="term" value="F:hydrolase activity"/>
    <property type="evidence" value="ECO:0007669"/>
    <property type="project" value="UniProtKB-KW"/>
</dbReference>
<dbReference type="InterPro" id="IPR027417">
    <property type="entry name" value="P-loop_NTPase"/>
</dbReference>
<dbReference type="InterPro" id="IPR013083">
    <property type="entry name" value="Znf_RING/FYVE/PHD"/>
</dbReference>
<evidence type="ECO:0000256" key="6">
    <source>
        <dbReference type="ARBA" id="ARBA00022840"/>
    </source>
</evidence>
<dbReference type="InterPro" id="IPR001841">
    <property type="entry name" value="Znf_RING"/>
</dbReference>
<dbReference type="Gene3D" id="3.30.40.10">
    <property type="entry name" value="Zinc/RING finger domain, C3HC4 (zinc finger)"/>
    <property type="match status" value="1"/>
</dbReference>
<dbReference type="PANTHER" id="PTHR45865:SF1">
    <property type="entry name" value="E3 UBIQUITIN-PROTEIN LIGASE SHPRH"/>
    <property type="match status" value="1"/>
</dbReference>
<keyword evidence="4" id="KW-0378">Hydrolase</keyword>
<keyword evidence="2" id="KW-0547">Nucleotide-binding</keyword>
<dbReference type="GO" id="GO:0008270">
    <property type="term" value="F:zinc ion binding"/>
    <property type="evidence" value="ECO:0007669"/>
    <property type="project" value="UniProtKB-KW"/>
</dbReference>
<dbReference type="GO" id="GO:0000209">
    <property type="term" value="P:protein polyubiquitination"/>
    <property type="evidence" value="ECO:0007669"/>
    <property type="project" value="TreeGrafter"/>
</dbReference>
<dbReference type="Pfam" id="PF00271">
    <property type="entry name" value="Helicase_C"/>
    <property type="match status" value="1"/>
</dbReference>
<evidence type="ECO:0000256" key="4">
    <source>
        <dbReference type="ARBA" id="ARBA00022801"/>
    </source>
</evidence>
<evidence type="ECO:0000313" key="11">
    <source>
        <dbReference type="EMBL" id="CCA67177.1"/>
    </source>
</evidence>
<dbReference type="InterPro" id="IPR000330">
    <property type="entry name" value="SNF2_N"/>
</dbReference>
<sequence length="1640" mass="184320">MDTIELGGLIGNTGNQKNTLALWDVEKLVTLLQNHAARHAVTAVDSNPQSASTSTPGSSGASVDENHDDANSVANLPQEQEGYVKKGKKRVKVSQDGLRATKKRKTTDTPQDDVFTSKVWVNAAFRYVHTSFSPFPPLLKRLQTAVQNMPEQVYAGPLYLYATGTAVRNSLVFHLNPVHSAKDVGKGNLLYTAGTAPSSFTIAHDFTERHSSLLRALVDLRDAELATIDVALTIHQVADERPNSQSVFFDVSLEITSQLLKLDEEIELSAALAEAQRRVLLHIFPPSPHDTVTPVTVQRFTDSLQRAPPLPFSVSEHSLQPKDLKCSLLPFQRRSVFWMLNREGFTMSPRGEVVMNKETRSFSSMWDQVSTPAGSTRYLNRITGQLRKEQDIEDLPPVHGGILAEMMGCGKTVECIALMLLNPPVNRGPWKSQWSDIARAPIHEVKTTLIVTPANLQKQWIEEIAKHAPKLKVHVFDGWKSMRDMVNGNSLSSTTKKKKSHKAKEVEVDDDGSIPDDEWARYLQTFDVLITTYTTLAAELSVAKGTTARPRRERVDYGEHSMPKSPLIIVEFWRVIMDEVQMAGGNNTVDMVSRIPRINSFAVSGTPAKASVSDLQHVLEFLRVPGIITMNRSWKRLLAPAYHEKFLALFDTQLAIRTRKDQIEHEFQLPKQTRYIVPIEFGKVERTIYDDILDNALQDLRVDERGVAAHSGWAMDLGSLRNWLHKLRQACTHPQVGGTGKVDRLMGGRGIKSMSDVLQLMQEATEDGLISDRRKKTNLRIRHAQLLAMKPNQSKNLQMDIAQILEDSLEEIKRLAVDTDKVIQSFSKQGVELMEAAVQQKLERKRLAKEARGADGKSDDSDDSDGEDSEEENVVSKEIEELQTSAHRRHWKWWLKTDRGKEWKARITALHHRRRENSLVSHKVQLLLGDAFFRLKNPEKEKHYYEQAELIRNELLGGIWMGLLATCSNLLTAAEKTAIQSMRELPAELERISVKNANDSDDTVPTLRNLLLDGPPQPGILTTTIFWDEEEVIDILNEQTQFLFEWKDHIIELITQDLISEAEADDDKTPYERAVEVQLECEAFLKGYQSLLVRDPYLTAIQSTKPCQADRREALIAERTLLAAAENREDKTRKTAAASKAQKQVVKKAPDEDSAIVAALDKGRRALTGGLNGRALKTSIVLLSNLVKDTDEDKHPEEVAIAKHELARLKKVLAVQTKQMDRLEKQLAPIRKTFNDRIDESRYFRQLQAINDSVAAVEWEEETLEDAILVCVTEHTAAERAVNTRLARQRYLNSITNIDDEDEEERSCVLCKCDFDKGVILGCVHHFCEDCITMWMVKGASRVCPVCRAPIEKNAIQRIHLGHEAASASTLERSTLRQRRARSLDSYSVMSEEMRTEILDIDVRSDGHGSKIMFLVRHLLWLQTRDPGSKCIVFSTWASGMSIIADALQRNGIRFVRIDGKNNKKATPVQDFAKDPVAQVLLLHGERDVSGLNIVCANRVMLVEPTVNHNFEVQAIARIDRLGQKKSTEVYCYSVEDTVERSILDLAARQGLSLYTKDKAEVAMDVSQFQRGKEAIDAPSRGKKTGDFIASGEDMLAITFPHLYEEADDNMEDFVYLETTEVPVVTNSWGDAPSAPSGSN</sequence>
<dbReference type="InterPro" id="IPR049730">
    <property type="entry name" value="SNF2/RAD54-like_C"/>
</dbReference>
<evidence type="ECO:0000256" key="1">
    <source>
        <dbReference type="ARBA" id="ARBA00022723"/>
    </source>
</evidence>
<keyword evidence="5" id="KW-0862">Zinc</keyword>
<feature type="region of interest" description="Disordered" evidence="8">
    <location>
        <begin position="487"/>
        <end position="510"/>
    </location>
</feature>
<dbReference type="InterPro" id="IPR038718">
    <property type="entry name" value="SNF2-like_sf"/>
</dbReference>
<feature type="domain" description="RING-type" evidence="9">
    <location>
        <begin position="1308"/>
        <end position="1348"/>
    </location>
</feature>
<dbReference type="SUPFAM" id="SSF52540">
    <property type="entry name" value="P-loop containing nucleoside triphosphate hydrolases"/>
    <property type="match status" value="2"/>
</dbReference>
<dbReference type="Pfam" id="PF00176">
    <property type="entry name" value="SNF2-rel_dom"/>
    <property type="match status" value="1"/>
</dbReference>
<keyword evidence="1" id="KW-0479">Metal-binding</keyword>
<dbReference type="Gene3D" id="3.40.50.300">
    <property type="entry name" value="P-loop containing nucleotide triphosphate hydrolases"/>
    <property type="match status" value="1"/>
</dbReference>
<name>G4T776_SERID</name>
<evidence type="ECO:0000256" key="5">
    <source>
        <dbReference type="ARBA" id="ARBA00022833"/>
    </source>
</evidence>
<evidence type="ECO:0000256" key="8">
    <source>
        <dbReference type="SAM" id="MobiDB-lite"/>
    </source>
</evidence>
<keyword evidence="12" id="KW-1185">Reference proteome</keyword>
<dbReference type="GO" id="GO:0061630">
    <property type="term" value="F:ubiquitin protein ligase activity"/>
    <property type="evidence" value="ECO:0007669"/>
    <property type="project" value="TreeGrafter"/>
</dbReference>
<evidence type="ECO:0000259" key="10">
    <source>
        <dbReference type="PROSITE" id="PS51192"/>
    </source>
</evidence>
<dbReference type="InterPro" id="IPR017907">
    <property type="entry name" value="Znf_RING_CS"/>
</dbReference>
<feature type="compositionally biased region" description="Acidic residues" evidence="8">
    <location>
        <begin position="860"/>
        <end position="873"/>
    </location>
</feature>
<dbReference type="GO" id="GO:0005634">
    <property type="term" value="C:nucleus"/>
    <property type="evidence" value="ECO:0007669"/>
    <property type="project" value="TreeGrafter"/>
</dbReference>
<dbReference type="EMBL" id="CAFZ01000010">
    <property type="protein sequence ID" value="CCA67177.1"/>
    <property type="molecule type" value="Genomic_DNA"/>
</dbReference>
<dbReference type="InterPro" id="IPR001650">
    <property type="entry name" value="Helicase_C-like"/>
</dbReference>
<dbReference type="PROSITE" id="PS51192">
    <property type="entry name" value="HELICASE_ATP_BIND_1"/>
    <property type="match status" value="1"/>
</dbReference>
<feature type="region of interest" description="Disordered" evidence="8">
    <location>
        <begin position="847"/>
        <end position="879"/>
    </location>
</feature>
<evidence type="ECO:0000256" key="2">
    <source>
        <dbReference type="ARBA" id="ARBA00022741"/>
    </source>
</evidence>
<dbReference type="Pfam" id="PF26021">
    <property type="entry name" value="Ferritin_C144_05"/>
    <property type="match status" value="1"/>
</dbReference>
<dbReference type="InterPro" id="IPR052583">
    <property type="entry name" value="ATP-helicase/E3_Ub-Ligase"/>
</dbReference>
<dbReference type="InterPro" id="IPR059033">
    <property type="entry name" value="C144_05_dom"/>
</dbReference>
<dbReference type="OMA" id="KAVFFCA"/>
<dbReference type="Proteomes" id="UP000007148">
    <property type="component" value="Unassembled WGS sequence"/>
</dbReference>
<dbReference type="InParanoid" id="G4T776"/>
<keyword evidence="6" id="KW-0067">ATP-binding</keyword>
<dbReference type="PROSITE" id="PS00518">
    <property type="entry name" value="ZF_RING_1"/>
    <property type="match status" value="1"/>
</dbReference>
<dbReference type="SUPFAM" id="SSF57850">
    <property type="entry name" value="RING/U-box"/>
    <property type="match status" value="1"/>
</dbReference>